<evidence type="ECO:0000313" key="1">
    <source>
        <dbReference type="EMBL" id="GGA97135.1"/>
    </source>
</evidence>
<reference evidence="1" key="2">
    <citation type="submission" date="2020-09" db="EMBL/GenBank/DDBJ databases">
        <authorList>
            <person name="Sun Q."/>
            <person name="Zhou Y."/>
        </authorList>
    </citation>
    <scope>NUCLEOTIDE SEQUENCE</scope>
    <source>
        <strain evidence="1">CGMCC 1.15322</strain>
    </source>
</reference>
<reference evidence="1" key="1">
    <citation type="journal article" date="2014" name="Int. J. Syst. Evol. Microbiol.">
        <title>Complete genome sequence of Corynebacterium casei LMG S-19264T (=DSM 44701T), isolated from a smear-ripened cheese.</title>
        <authorList>
            <consortium name="US DOE Joint Genome Institute (JGI-PGF)"/>
            <person name="Walter F."/>
            <person name="Albersmeier A."/>
            <person name="Kalinowski J."/>
            <person name="Ruckert C."/>
        </authorList>
    </citation>
    <scope>NUCLEOTIDE SEQUENCE</scope>
    <source>
        <strain evidence="1">CGMCC 1.15322</strain>
    </source>
</reference>
<dbReference type="InterPro" id="IPR006311">
    <property type="entry name" value="TAT_signal"/>
</dbReference>
<gene>
    <name evidence="1" type="ORF">GCM10011496_17780</name>
</gene>
<organism evidence="1 2">
    <name type="scientific">Polaromonas eurypsychrophila</name>
    <dbReference type="NCBI Taxonomy" id="1614635"/>
    <lineage>
        <taxon>Bacteria</taxon>
        <taxon>Pseudomonadati</taxon>
        <taxon>Pseudomonadota</taxon>
        <taxon>Betaproteobacteria</taxon>
        <taxon>Burkholderiales</taxon>
        <taxon>Comamonadaceae</taxon>
        <taxon>Polaromonas</taxon>
    </lineage>
</organism>
<dbReference type="RefSeq" id="WP_188708004.1">
    <property type="nucleotide sequence ID" value="NZ_BMIG01000005.1"/>
</dbReference>
<evidence type="ECO:0000313" key="2">
    <source>
        <dbReference type="Proteomes" id="UP000620596"/>
    </source>
</evidence>
<dbReference type="Proteomes" id="UP000620596">
    <property type="component" value="Unassembled WGS sequence"/>
</dbReference>
<dbReference type="AlphaFoldDB" id="A0A916SH24"/>
<dbReference type="EMBL" id="BMIG01000005">
    <property type="protein sequence ID" value="GGA97135.1"/>
    <property type="molecule type" value="Genomic_DNA"/>
</dbReference>
<protein>
    <recommendedName>
        <fullName evidence="3">Iron dicitrate transport regulator FecR</fullName>
    </recommendedName>
</protein>
<name>A0A916SH24_9BURK</name>
<dbReference type="PROSITE" id="PS51318">
    <property type="entry name" value="TAT"/>
    <property type="match status" value="1"/>
</dbReference>
<evidence type="ECO:0008006" key="3">
    <source>
        <dbReference type="Google" id="ProtNLM"/>
    </source>
</evidence>
<keyword evidence="2" id="KW-1185">Reference proteome</keyword>
<comment type="caution">
    <text evidence="1">The sequence shown here is derived from an EMBL/GenBank/DDBJ whole genome shotgun (WGS) entry which is preliminary data.</text>
</comment>
<accession>A0A916SH24</accession>
<proteinExistence type="predicted"/>
<sequence>MTQHLLQGRQEKEILWFQRRDVLKAAAAWVALGGLPVAMAQQRSNIVQLAGDAMINGVPLSPQQSIQTGDAIQTGPGTNLIFVIGNASFQVRQNSRLSVERGATLNAVSLLRLLTGAVASVWGKGVDRSIVLPTLTAGIRGTGVYAEIFADRGDRNYFCNCYGTVDMGAGNEKRVSQADYHQAFWADANPNQDGKFLTPAGALNHSDEELEFLAGLVEQRTSWQLAGRKGSRDGGGSMTY</sequence>